<feature type="compositionally biased region" description="Polar residues" evidence="1">
    <location>
        <begin position="177"/>
        <end position="189"/>
    </location>
</feature>
<evidence type="ECO:0000256" key="1">
    <source>
        <dbReference type="SAM" id="MobiDB-lite"/>
    </source>
</evidence>
<gene>
    <name evidence="2" type="ORF">CDAR_429311</name>
</gene>
<evidence type="ECO:0000313" key="3">
    <source>
        <dbReference type="Proteomes" id="UP001054837"/>
    </source>
</evidence>
<dbReference type="AlphaFoldDB" id="A0AAV4WHD1"/>
<name>A0AAV4WHD1_9ARAC</name>
<feature type="region of interest" description="Disordered" evidence="1">
    <location>
        <begin position="177"/>
        <end position="212"/>
    </location>
</feature>
<evidence type="ECO:0008006" key="4">
    <source>
        <dbReference type="Google" id="ProtNLM"/>
    </source>
</evidence>
<dbReference type="Proteomes" id="UP001054837">
    <property type="component" value="Unassembled WGS sequence"/>
</dbReference>
<dbReference type="EMBL" id="BPLQ01014693">
    <property type="protein sequence ID" value="GIY82162.1"/>
    <property type="molecule type" value="Genomic_DNA"/>
</dbReference>
<evidence type="ECO:0000313" key="2">
    <source>
        <dbReference type="EMBL" id="GIY82162.1"/>
    </source>
</evidence>
<proteinExistence type="predicted"/>
<accession>A0AAV4WHD1</accession>
<feature type="compositionally biased region" description="Polar residues" evidence="1">
    <location>
        <begin position="348"/>
        <end position="365"/>
    </location>
</feature>
<feature type="compositionally biased region" description="Basic and acidic residues" evidence="1">
    <location>
        <begin position="197"/>
        <end position="208"/>
    </location>
</feature>
<sequence>MSINMWIEKWRNDGGSPILLYKDQNNINEVLYPGMKTEDFLLTIANREGKNIEQNSCFEKPSHIRDDPPPVAQTNTAQVAQDPEPAVVTDQFLYDNADAIIKIIELKAKITADWFRPDDCQTNPDLAKHYDQMYDEHFKEMEARCAKLRISQNAVPVTINELKDRVEYLHIAKQAIATPSANPAQSNPKPASAPPRRGTEKRPLDADGFRQPPKHLIRGTTANAIPTPTLPTTLPSGNHAAKDCNPDLETQDLKCANCAGNHPANWRQCPRFPQRKQSPALNQPGTQVPRNQVPRTQVPRMQVPGTQVHRTQVQVNPNLAYSQNTRTQSSPLTATSYSDILMNRKQTETAQSKQHQTNHPMSDQNSTGSASVISSSALELFRTLAHFAHDTTINFPVLLQAIRLALPTLRTLQSDEEKTLLIFEFYHATLCA</sequence>
<organism evidence="2 3">
    <name type="scientific">Caerostris darwini</name>
    <dbReference type="NCBI Taxonomy" id="1538125"/>
    <lineage>
        <taxon>Eukaryota</taxon>
        <taxon>Metazoa</taxon>
        <taxon>Ecdysozoa</taxon>
        <taxon>Arthropoda</taxon>
        <taxon>Chelicerata</taxon>
        <taxon>Arachnida</taxon>
        <taxon>Araneae</taxon>
        <taxon>Araneomorphae</taxon>
        <taxon>Entelegynae</taxon>
        <taxon>Araneoidea</taxon>
        <taxon>Araneidae</taxon>
        <taxon>Caerostris</taxon>
    </lineage>
</organism>
<feature type="region of interest" description="Disordered" evidence="1">
    <location>
        <begin position="346"/>
        <end position="369"/>
    </location>
</feature>
<protein>
    <recommendedName>
        <fullName evidence="4">Gag protein</fullName>
    </recommendedName>
</protein>
<keyword evidence="3" id="KW-1185">Reference proteome</keyword>
<reference evidence="2 3" key="1">
    <citation type="submission" date="2021-06" db="EMBL/GenBank/DDBJ databases">
        <title>Caerostris darwini draft genome.</title>
        <authorList>
            <person name="Kono N."/>
            <person name="Arakawa K."/>
        </authorList>
    </citation>
    <scope>NUCLEOTIDE SEQUENCE [LARGE SCALE GENOMIC DNA]</scope>
</reference>
<comment type="caution">
    <text evidence="2">The sequence shown here is derived from an EMBL/GenBank/DDBJ whole genome shotgun (WGS) entry which is preliminary data.</text>
</comment>